<dbReference type="AlphaFoldDB" id="A0A835PBX5"/>
<comment type="caution">
    <text evidence="2">The sequence shown here is derived from an EMBL/GenBank/DDBJ whole genome shotgun (WGS) entry which is preliminary data.</text>
</comment>
<protein>
    <submittedName>
        <fullName evidence="2">Uncharacterized protein</fullName>
    </submittedName>
</protein>
<evidence type="ECO:0000313" key="3">
    <source>
        <dbReference type="Proteomes" id="UP000639772"/>
    </source>
</evidence>
<dbReference type="EMBL" id="JADCNM010000194">
    <property type="protein sequence ID" value="KAG0449249.1"/>
    <property type="molecule type" value="Genomic_DNA"/>
</dbReference>
<dbReference type="Proteomes" id="UP000639772">
    <property type="component" value="Unassembled WGS sequence"/>
</dbReference>
<reference evidence="2 3" key="1">
    <citation type="journal article" date="2020" name="Nat. Food">
        <title>A phased Vanilla planifolia genome enables genetic improvement of flavour and production.</title>
        <authorList>
            <person name="Hasing T."/>
            <person name="Tang H."/>
            <person name="Brym M."/>
            <person name="Khazi F."/>
            <person name="Huang T."/>
            <person name="Chambers A.H."/>
        </authorList>
    </citation>
    <scope>NUCLEOTIDE SEQUENCE [LARGE SCALE GENOMIC DNA]</scope>
    <source>
        <tissue evidence="2">Leaf</tissue>
    </source>
</reference>
<feature type="region of interest" description="Disordered" evidence="1">
    <location>
        <begin position="1"/>
        <end position="21"/>
    </location>
</feature>
<sequence>MTGYKTTNEHLSDQPNRNKARTLSTLRFGGQAKQIKNRAIVNEISEDDVNGRAYTAKSWGTNCFVGSNGRLKKYSTRESLNHLRRSLNRSLLLPSIDDHQDMDMDVDEEDVKDLCIQFNDLSSSMDEHAKEVANTDMDIDEEGVKDLCIQFNDLNSSTDEKGKEVANTELPCSVISSFHINDQQDSGFCSVQEILK</sequence>
<evidence type="ECO:0000313" key="2">
    <source>
        <dbReference type="EMBL" id="KAG0449249.1"/>
    </source>
</evidence>
<organism evidence="2 3">
    <name type="scientific">Vanilla planifolia</name>
    <name type="common">Vanilla</name>
    <dbReference type="NCBI Taxonomy" id="51239"/>
    <lineage>
        <taxon>Eukaryota</taxon>
        <taxon>Viridiplantae</taxon>
        <taxon>Streptophyta</taxon>
        <taxon>Embryophyta</taxon>
        <taxon>Tracheophyta</taxon>
        <taxon>Spermatophyta</taxon>
        <taxon>Magnoliopsida</taxon>
        <taxon>Liliopsida</taxon>
        <taxon>Asparagales</taxon>
        <taxon>Orchidaceae</taxon>
        <taxon>Vanilloideae</taxon>
        <taxon>Vanilleae</taxon>
        <taxon>Vanilla</taxon>
    </lineage>
</organism>
<gene>
    <name evidence="2" type="ORF">HPP92_027366</name>
</gene>
<evidence type="ECO:0000256" key="1">
    <source>
        <dbReference type="SAM" id="MobiDB-lite"/>
    </source>
</evidence>
<dbReference type="OrthoDB" id="1907171at2759"/>
<name>A0A835PBX5_VANPL</name>
<accession>A0A835PBX5</accession>
<proteinExistence type="predicted"/>